<evidence type="ECO:0000256" key="1">
    <source>
        <dbReference type="ARBA" id="ARBA00012513"/>
    </source>
</evidence>
<comment type="catalytic activity">
    <reaction evidence="7">
        <text>L-threonyl-[protein] + ATP = O-phospho-L-threonyl-[protein] + ADP + H(+)</text>
        <dbReference type="Rhea" id="RHEA:46608"/>
        <dbReference type="Rhea" id="RHEA-COMP:11060"/>
        <dbReference type="Rhea" id="RHEA-COMP:11605"/>
        <dbReference type="ChEBI" id="CHEBI:15378"/>
        <dbReference type="ChEBI" id="CHEBI:30013"/>
        <dbReference type="ChEBI" id="CHEBI:30616"/>
        <dbReference type="ChEBI" id="CHEBI:61977"/>
        <dbReference type="ChEBI" id="CHEBI:456216"/>
        <dbReference type="EC" id="2.7.11.1"/>
    </reaction>
</comment>
<evidence type="ECO:0000256" key="6">
    <source>
        <dbReference type="ARBA" id="ARBA00022840"/>
    </source>
</evidence>
<dbReference type="InterPro" id="IPR011009">
    <property type="entry name" value="Kinase-like_dom_sf"/>
</dbReference>
<dbReference type="Pfam" id="PF00069">
    <property type="entry name" value="Pkinase"/>
    <property type="match status" value="1"/>
</dbReference>
<evidence type="ECO:0000313" key="14">
    <source>
        <dbReference type="Proteomes" id="UP001595916"/>
    </source>
</evidence>
<comment type="catalytic activity">
    <reaction evidence="8">
        <text>L-seryl-[protein] + ATP = O-phospho-L-seryl-[protein] + ADP + H(+)</text>
        <dbReference type="Rhea" id="RHEA:17989"/>
        <dbReference type="Rhea" id="RHEA-COMP:9863"/>
        <dbReference type="Rhea" id="RHEA-COMP:11604"/>
        <dbReference type="ChEBI" id="CHEBI:15378"/>
        <dbReference type="ChEBI" id="CHEBI:29999"/>
        <dbReference type="ChEBI" id="CHEBI:30616"/>
        <dbReference type="ChEBI" id="CHEBI:83421"/>
        <dbReference type="ChEBI" id="CHEBI:456216"/>
        <dbReference type="EC" id="2.7.11.1"/>
    </reaction>
</comment>
<keyword evidence="2" id="KW-0723">Serine/threonine-protein kinase</keyword>
<comment type="caution">
    <text evidence="13">The sequence shown here is derived from an EMBL/GenBank/DDBJ whole genome shotgun (WGS) entry which is preliminary data.</text>
</comment>
<evidence type="ECO:0000256" key="10">
    <source>
        <dbReference type="SAM" id="Phobius"/>
    </source>
</evidence>
<dbReference type="InterPro" id="IPR000719">
    <property type="entry name" value="Prot_kinase_dom"/>
</dbReference>
<dbReference type="RefSeq" id="WP_379788414.1">
    <property type="nucleotide sequence ID" value="NZ_JBHSHL010000025.1"/>
</dbReference>
<feature type="transmembrane region" description="Helical" evidence="10">
    <location>
        <begin position="322"/>
        <end position="343"/>
    </location>
</feature>
<dbReference type="Proteomes" id="UP001595916">
    <property type="component" value="Unassembled WGS sequence"/>
</dbReference>
<dbReference type="Gene3D" id="3.30.10.20">
    <property type="match status" value="3"/>
</dbReference>
<keyword evidence="3" id="KW-0808">Transferase</keyword>
<keyword evidence="6 9" id="KW-0067">ATP-binding</keyword>
<keyword evidence="14" id="KW-1185">Reference proteome</keyword>
<organism evidence="13 14">
    <name type="scientific">Filifactor villosus</name>
    <dbReference type="NCBI Taxonomy" id="29374"/>
    <lineage>
        <taxon>Bacteria</taxon>
        <taxon>Bacillati</taxon>
        <taxon>Bacillota</taxon>
        <taxon>Clostridia</taxon>
        <taxon>Peptostreptococcales</taxon>
        <taxon>Filifactoraceae</taxon>
        <taxon>Filifactor</taxon>
    </lineage>
</organism>
<protein>
    <recommendedName>
        <fullName evidence="1">non-specific serine/threonine protein kinase</fullName>
        <ecNumber evidence="1">2.7.11.1</ecNumber>
    </recommendedName>
</protein>
<evidence type="ECO:0000256" key="9">
    <source>
        <dbReference type="PROSITE-ProRule" id="PRU10141"/>
    </source>
</evidence>
<name>A0ABV9QMJ1_9FIRM</name>
<dbReference type="Pfam" id="PF03793">
    <property type="entry name" value="PASTA"/>
    <property type="match status" value="3"/>
</dbReference>
<evidence type="ECO:0000256" key="3">
    <source>
        <dbReference type="ARBA" id="ARBA00022679"/>
    </source>
</evidence>
<keyword evidence="10" id="KW-1133">Transmembrane helix</keyword>
<dbReference type="PROSITE" id="PS00108">
    <property type="entry name" value="PROTEIN_KINASE_ST"/>
    <property type="match status" value="1"/>
</dbReference>
<dbReference type="PROSITE" id="PS50011">
    <property type="entry name" value="PROTEIN_KINASE_DOM"/>
    <property type="match status" value="1"/>
</dbReference>
<keyword evidence="4 9" id="KW-0547">Nucleotide-binding</keyword>
<dbReference type="SMART" id="SM00220">
    <property type="entry name" value="S_TKc"/>
    <property type="match status" value="1"/>
</dbReference>
<evidence type="ECO:0000259" key="11">
    <source>
        <dbReference type="PROSITE" id="PS50011"/>
    </source>
</evidence>
<keyword evidence="10" id="KW-0812">Transmembrane</keyword>
<reference evidence="14" key="1">
    <citation type="journal article" date="2019" name="Int. J. Syst. Evol. Microbiol.">
        <title>The Global Catalogue of Microorganisms (GCM) 10K type strain sequencing project: providing services to taxonomists for standard genome sequencing and annotation.</title>
        <authorList>
            <consortium name="The Broad Institute Genomics Platform"/>
            <consortium name="The Broad Institute Genome Sequencing Center for Infectious Disease"/>
            <person name="Wu L."/>
            <person name="Ma J."/>
        </authorList>
    </citation>
    <scope>NUCLEOTIDE SEQUENCE [LARGE SCALE GENOMIC DNA]</scope>
    <source>
        <strain evidence="14">CCUG 46385</strain>
    </source>
</reference>
<keyword evidence="10" id="KW-0472">Membrane</keyword>
<accession>A0ABV9QMJ1</accession>
<feature type="binding site" evidence="9">
    <location>
        <position position="39"/>
    </location>
    <ligand>
        <name>ATP</name>
        <dbReference type="ChEBI" id="CHEBI:30616"/>
    </ligand>
</feature>
<dbReference type="PANTHER" id="PTHR43289:SF34">
    <property type="entry name" value="SERINE_THREONINE-PROTEIN KINASE YBDM-RELATED"/>
    <property type="match status" value="1"/>
</dbReference>
<evidence type="ECO:0000259" key="12">
    <source>
        <dbReference type="PROSITE" id="PS51178"/>
    </source>
</evidence>
<dbReference type="SMART" id="SM00740">
    <property type="entry name" value="PASTA"/>
    <property type="match status" value="3"/>
</dbReference>
<dbReference type="NCBIfam" id="NF033483">
    <property type="entry name" value="PknB_PASTA_kin"/>
    <property type="match status" value="1"/>
</dbReference>
<dbReference type="CDD" id="cd14014">
    <property type="entry name" value="STKc_PknB_like"/>
    <property type="match status" value="1"/>
</dbReference>
<dbReference type="EMBL" id="JBHSHL010000025">
    <property type="protein sequence ID" value="MFC4804886.1"/>
    <property type="molecule type" value="Genomic_DNA"/>
</dbReference>
<evidence type="ECO:0000313" key="13">
    <source>
        <dbReference type="EMBL" id="MFC4804886.1"/>
    </source>
</evidence>
<evidence type="ECO:0000256" key="4">
    <source>
        <dbReference type="ARBA" id="ARBA00022741"/>
    </source>
</evidence>
<feature type="domain" description="Protein kinase" evidence="11">
    <location>
        <begin position="10"/>
        <end position="267"/>
    </location>
</feature>
<feature type="domain" description="PASTA" evidence="12">
    <location>
        <begin position="489"/>
        <end position="552"/>
    </location>
</feature>
<dbReference type="PROSITE" id="PS00107">
    <property type="entry name" value="PROTEIN_KINASE_ATP"/>
    <property type="match status" value="1"/>
</dbReference>
<gene>
    <name evidence="13" type="primary">pknB</name>
    <name evidence="13" type="ORF">ACFO4R_07305</name>
</gene>
<evidence type="ECO:0000256" key="5">
    <source>
        <dbReference type="ARBA" id="ARBA00022777"/>
    </source>
</evidence>
<feature type="domain" description="PASTA" evidence="12">
    <location>
        <begin position="421"/>
        <end position="485"/>
    </location>
</feature>
<dbReference type="InterPro" id="IPR005543">
    <property type="entry name" value="PASTA_dom"/>
</dbReference>
<dbReference type="EC" id="2.7.11.1" evidence="1"/>
<dbReference type="InterPro" id="IPR008271">
    <property type="entry name" value="Ser/Thr_kinase_AS"/>
</dbReference>
<evidence type="ECO:0000256" key="8">
    <source>
        <dbReference type="ARBA" id="ARBA00048679"/>
    </source>
</evidence>
<dbReference type="CDD" id="cd06577">
    <property type="entry name" value="PASTA_pknB"/>
    <property type="match status" value="3"/>
</dbReference>
<dbReference type="Gene3D" id="3.30.200.20">
    <property type="entry name" value="Phosphorylase Kinase, domain 1"/>
    <property type="match status" value="1"/>
</dbReference>
<feature type="domain" description="PASTA" evidence="12">
    <location>
        <begin position="352"/>
        <end position="419"/>
    </location>
</feature>
<dbReference type="PANTHER" id="PTHR43289">
    <property type="entry name" value="MITOGEN-ACTIVATED PROTEIN KINASE KINASE KINASE 20-RELATED"/>
    <property type="match status" value="1"/>
</dbReference>
<dbReference type="PROSITE" id="PS51178">
    <property type="entry name" value="PASTA"/>
    <property type="match status" value="3"/>
</dbReference>
<dbReference type="Gene3D" id="1.10.510.10">
    <property type="entry name" value="Transferase(Phosphotransferase) domain 1"/>
    <property type="match status" value="1"/>
</dbReference>
<sequence length="631" mass="70706">MIGKILGNRYELLEKIGEGGMSVVYKAQCHILNRIVAVKVLKEEYANNEEFLKKFKNEALSVAKLNHANIINVFDVGQDESTSYIVMEYVEGKNLKEVLKTQKKFSTPTMLDIARQIAMALEEAHQKGIVHRDIKAQNIMLSSRGVVKVGDFGIAKAVSNSTITASGAIMGSVHYFSPEQARGGYVDERSDLYSLGIIMYEMATGRLPFDGDSPVNIALKHIQDKLEFKDSDELSSDCKDMIIKLTQKLPDKRYVNARALIEDIDYLKNGKRNFVSNEEEDYATRMVKLPDRKKIQRYVEEEEEQEDYRPTHKKINEKNGNFSTFFAVFLGIIVVGAGALFLLKSSSFFVPKQEIVVIPEIVGRTEAEAKALLEEQGLQMNVRGSEKNNKYLPGQITDSDPDVGIKVQKGSIVHVILAEEQTETVLITDFKNRLLSEIEKQYAGKLKFKVEYIPSNEPTDTVIQQQPEEGTIVDVGSEVMLILSKNKNDIPIPVPNVLGKTLEEAKGLLSDFKVSESYKEDKNKLEGVVLSQNPSEGGMAKPKSTVSVVINKYEQPKVLSKRIAITLPQEKETMHVKVFKTSNGAVVYDKQVSSTEGDGVLVVNVEEKEGEVVNYTIEIDEEYYESVEISF</sequence>
<dbReference type="SUPFAM" id="SSF56112">
    <property type="entry name" value="Protein kinase-like (PK-like)"/>
    <property type="match status" value="1"/>
</dbReference>
<dbReference type="GO" id="GO:0016301">
    <property type="term" value="F:kinase activity"/>
    <property type="evidence" value="ECO:0007669"/>
    <property type="project" value="UniProtKB-KW"/>
</dbReference>
<evidence type="ECO:0000256" key="7">
    <source>
        <dbReference type="ARBA" id="ARBA00047899"/>
    </source>
</evidence>
<dbReference type="InterPro" id="IPR017441">
    <property type="entry name" value="Protein_kinase_ATP_BS"/>
</dbReference>
<evidence type="ECO:0000256" key="2">
    <source>
        <dbReference type="ARBA" id="ARBA00022527"/>
    </source>
</evidence>
<keyword evidence="5 13" id="KW-0418">Kinase</keyword>
<proteinExistence type="predicted"/>